<evidence type="ECO:0000259" key="1">
    <source>
        <dbReference type="Pfam" id="PF24295"/>
    </source>
</evidence>
<name>A0AB35YXV7_SERMA</name>
<keyword evidence="2" id="KW-0449">Lipoprotein</keyword>
<evidence type="ECO:0000313" key="3">
    <source>
        <dbReference type="Proteomes" id="UP000237365"/>
    </source>
</evidence>
<dbReference type="NCBIfam" id="NF045617">
    <property type="entry name" value="mostly_LP"/>
    <property type="match status" value="1"/>
</dbReference>
<feature type="domain" description="DUF7480" evidence="1">
    <location>
        <begin position="40"/>
        <end position="142"/>
    </location>
</feature>
<dbReference type="Pfam" id="PF24295">
    <property type="entry name" value="DUF7480"/>
    <property type="match status" value="1"/>
</dbReference>
<reference evidence="2 3" key="1">
    <citation type="submission" date="2024-07" db="EMBL/GenBank/DDBJ databases">
        <title>Making a pathogen? Evaluating the impact of protist predation on the evolution of virulence in Serratia marcescens.</title>
        <authorList>
            <person name="Hopkins H."/>
            <person name="Lopezguerra C."/>
            <person name="Lau M.-J."/>
        </authorList>
    </citation>
    <scope>NUCLEOTIDE SEQUENCE [LARGE SCALE GENOMIC DNA]</scope>
    <source>
        <strain evidence="2 3">KZ19</strain>
    </source>
</reference>
<comment type="caution">
    <text evidence="2">The sequence shown here is derived from an EMBL/GenBank/DDBJ whole genome shotgun (WGS) entry which is preliminary data.</text>
</comment>
<reference evidence="2 3" key="2">
    <citation type="submission" date="2024-07" db="EMBL/GenBank/DDBJ databases">
        <authorList>
            <person name="Raymann K."/>
        </authorList>
    </citation>
    <scope>NUCLEOTIDE SEQUENCE [LARGE SCALE GENOMIC DNA]</scope>
    <source>
        <strain evidence="2 3">KZ19</strain>
    </source>
</reference>
<dbReference type="EMBL" id="PQGI02000001">
    <property type="protein sequence ID" value="MEX3186096.1"/>
    <property type="molecule type" value="Genomic_DNA"/>
</dbReference>
<dbReference type="RefSeq" id="WP_229597901.1">
    <property type="nucleotide sequence ID" value="NZ_CAMIRL010000006.1"/>
</dbReference>
<accession>A0AB35YXV7</accession>
<dbReference type="PROSITE" id="PS51257">
    <property type="entry name" value="PROKAR_LIPOPROTEIN"/>
    <property type="match status" value="1"/>
</dbReference>
<proteinExistence type="predicted"/>
<organism evidence="2 3">
    <name type="scientific">Serratia marcescens</name>
    <dbReference type="NCBI Taxonomy" id="615"/>
    <lineage>
        <taxon>Bacteria</taxon>
        <taxon>Pseudomonadati</taxon>
        <taxon>Pseudomonadota</taxon>
        <taxon>Gammaproteobacteria</taxon>
        <taxon>Enterobacterales</taxon>
        <taxon>Yersiniaceae</taxon>
        <taxon>Serratia</taxon>
    </lineage>
</organism>
<dbReference type="AlphaFoldDB" id="A0AB35YXV7"/>
<protein>
    <submittedName>
        <fullName evidence="2">T6SS immunity periplasmic lipoprotein</fullName>
    </submittedName>
</protein>
<sequence length="156" mass="17499">MITARGSFRRLTLGEITLSRSTLIMMMLLSGCMLEKQRFYTADITLRGNDLCFSLPQTDPTQSGRVSLVSIAIEHRLGSQTHELWRRTILPPKPVETITPGQCIPYSFKAFESNVPYTVAISTVDPQDADSKRFWQRSFSLKISDGQISQVIASAK</sequence>
<dbReference type="Proteomes" id="UP000237365">
    <property type="component" value="Unassembled WGS sequence"/>
</dbReference>
<evidence type="ECO:0000313" key="2">
    <source>
        <dbReference type="EMBL" id="MEX3186096.1"/>
    </source>
</evidence>
<gene>
    <name evidence="2" type="ORF">C3R40_005640</name>
</gene>
<dbReference type="InterPro" id="IPR054657">
    <property type="entry name" value="T6SS_periplasmic_put"/>
</dbReference>
<dbReference type="InterPro" id="IPR055903">
    <property type="entry name" value="DUF7480"/>
</dbReference>